<organism evidence="1 2">
    <name type="scientific">Candidatus Uhrbacteria bacterium RIFCSPHIGHO2_02_FULL_60_10</name>
    <dbReference type="NCBI Taxonomy" id="1802392"/>
    <lineage>
        <taxon>Bacteria</taxon>
        <taxon>Candidatus Uhriibacteriota</taxon>
    </lineage>
</organism>
<sequence>MSALGLYCADLLLNPFAADLSRRFGTSFATATRMVTKICEKCDKEMKLIPAGFSRAKNKPYAAFWTCDARNGGCGSTARAEGEAAGPAPVGPFGGEQDRLANIERKLDELISLVKGK</sequence>
<accession>A0A1F7UAI9</accession>
<name>A0A1F7UAI9_9BACT</name>
<comment type="caution">
    <text evidence="1">The sequence shown here is derived from an EMBL/GenBank/DDBJ whole genome shotgun (WGS) entry which is preliminary data.</text>
</comment>
<evidence type="ECO:0000313" key="1">
    <source>
        <dbReference type="EMBL" id="OGL74727.1"/>
    </source>
</evidence>
<protein>
    <submittedName>
        <fullName evidence="1">Uncharacterized protein</fullName>
    </submittedName>
</protein>
<dbReference type="Proteomes" id="UP000177088">
    <property type="component" value="Unassembled WGS sequence"/>
</dbReference>
<evidence type="ECO:0000313" key="2">
    <source>
        <dbReference type="Proteomes" id="UP000177088"/>
    </source>
</evidence>
<proteinExistence type="predicted"/>
<dbReference type="EMBL" id="MGEA01000009">
    <property type="protein sequence ID" value="OGL74727.1"/>
    <property type="molecule type" value="Genomic_DNA"/>
</dbReference>
<reference evidence="1 2" key="1">
    <citation type="journal article" date="2016" name="Nat. Commun.">
        <title>Thousands of microbial genomes shed light on interconnected biogeochemical processes in an aquifer system.</title>
        <authorList>
            <person name="Anantharaman K."/>
            <person name="Brown C.T."/>
            <person name="Hug L.A."/>
            <person name="Sharon I."/>
            <person name="Castelle C.J."/>
            <person name="Probst A.J."/>
            <person name="Thomas B.C."/>
            <person name="Singh A."/>
            <person name="Wilkins M.J."/>
            <person name="Karaoz U."/>
            <person name="Brodie E.L."/>
            <person name="Williams K.H."/>
            <person name="Hubbard S.S."/>
            <person name="Banfield J.F."/>
        </authorList>
    </citation>
    <scope>NUCLEOTIDE SEQUENCE [LARGE SCALE GENOMIC DNA]</scope>
</reference>
<dbReference type="AlphaFoldDB" id="A0A1F7UAI9"/>
<gene>
    <name evidence="1" type="ORF">A3C96_03910</name>
</gene>